<dbReference type="EMBL" id="LQRT01000026">
    <property type="protein sequence ID" value="KZS39515.1"/>
    <property type="molecule type" value="Genomic_DNA"/>
</dbReference>
<feature type="chain" id="PRO_5007841354" description="DUF4440 domain-containing protein" evidence="1">
    <location>
        <begin position="22"/>
        <end position="143"/>
    </location>
</feature>
<gene>
    <name evidence="2" type="ORF">AWE51_25700</name>
</gene>
<dbReference type="Pfam" id="PF12893">
    <property type="entry name" value="Lumazine_bd_2"/>
    <property type="match status" value="1"/>
</dbReference>
<keyword evidence="1" id="KW-0732">Signal</keyword>
<dbReference type="RefSeq" id="WP_066316411.1">
    <property type="nucleotide sequence ID" value="NZ_LQRT01000026.1"/>
</dbReference>
<dbReference type="Proteomes" id="UP000076715">
    <property type="component" value="Unassembled WGS sequence"/>
</dbReference>
<evidence type="ECO:0008006" key="4">
    <source>
        <dbReference type="Google" id="ProtNLM"/>
    </source>
</evidence>
<protein>
    <recommendedName>
        <fullName evidence="4">DUF4440 domain-containing protein</fullName>
    </recommendedName>
</protein>
<evidence type="ECO:0000256" key="1">
    <source>
        <dbReference type="SAM" id="SignalP"/>
    </source>
</evidence>
<dbReference type="OrthoDB" id="1432500at2"/>
<dbReference type="STRING" id="1642818.AWE51_25700"/>
<dbReference type="SUPFAM" id="SSF54427">
    <property type="entry name" value="NTF2-like"/>
    <property type="match status" value="1"/>
</dbReference>
<accession>A0A162Z2H7</accession>
<comment type="caution">
    <text evidence="2">The sequence shown here is derived from an EMBL/GenBank/DDBJ whole genome shotgun (WGS) entry which is preliminary data.</text>
</comment>
<organism evidence="2 3">
    <name type="scientific">Aquimarina aggregata</name>
    <dbReference type="NCBI Taxonomy" id="1642818"/>
    <lineage>
        <taxon>Bacteria</taxon>
        <taxon>Pseudomonadati</taxon>
        <taxon>Bacteroidota</taxon>
        <taxon>Flavobacteriia</taxon>
        <taxon>Flavobacteriales</taxon>
        <taxon>Flavobacteriaceae</taxon>
        <taxon>Aquimarina</taxon>
    </lineage>
</organism>
<proteinExistence type="predicted"/>
<feature type="signal peptide" evidence="1">
    <location>
        <begin position="1"/>
        <end position="21"/>
    </location>
</feature>
<reference evidence="2 3" key="1">
    <citation type="submission" date="2016-01" db="EMBL/GenBank/DDBJ databases">
        <title>The draft genome sequence of Aquimarina sp. RZW4-3-2.</title>
        <authorList>
            <person name="Wang Y."/>
        </authorList>
    </citation>
    <scope>NUCLEOTIDE SEQUENCE [LARGE SCALE GENOMIC DNA]</scope>
    <source>
        <strain evidence="2 3">RZW4-3-2</strain>
    </source>
</reference>
<keyword evidence="3" id="KW-1185">Reference proteome</keyword>
<dbReference type="InterPro" id="IPR039437">
    <property type="entry name" value="FrzH/put_lumazine-bd"/>
</dbReference>
<evidence type="ECO:0000313" key="3">
    <source>
        <dbReference type="Proteomes" id="UP000076715"/>
    </source>
</evidence>
<dbReference type="Gene3D" id="3.10.450.50">
    <property type="match status" value="1"/>
</dbReference>
<sequence length="143" mass="16243">MKTKILTLLTIVVLFSCKSKAQNGNTDDIKSTLTSYIHAGDINDVAKLKPYLHDDFRVVLYDTKKDATSILDKKTYVSFIKTKKFGGYERTANYEDIQLIGNNMASIKMTLTSPGKPTLKNFYSLVKIKGKWLVFQDFVTLIF</sequence>
<evidence type="ECO:0000313" key="2">
    <source>
        <dbReference type="EMBL" id="KZS39515.1"/>
    </source>
</evidence>
<dbReference type="AlphaFoldDB" id="A0A162Z2H7"/>
<dbReference type="InterPro" id="IPR032710">
    <property type="entry name" value="NTF2-like_dom_sf"/>
</dbReference>
<dbReference type="PROSITE" id="PS51257">
    <property type="entry name" value="PROKAR_LIPOPROTEIN"/>
    <property type="match status" value="1"/>
</dbReference>
<name>A0A162Z2H7_9FLAO</name>